<dbReference type="SUPFAM" id="SSF55781">
    <property type="entry name" value="GAF domain-like"/>
    <property type="match status" value="1"/>
</dbReference>
<dbReference type="InterPro" id="IPR029016">
    <property type="entry name" value="GAF-like_dom_sf"/>
</dbReference>
<reference evidence="1 2" key="1">
    <citation type="journal article" date="2014" name="BMC Genomics">
        <title>Comparison of environmental and isolate Sulfobacillus genomes reveals diverse carbon, sulfur, nitrogen, and hydrogen metabolisms.</title>
        <authorList>
            <person name="Justice N.B."/>
            <person name="Norman A."/>
            <person name="Brown C.T."/>
            <person name="Singh A."/>
            <person name="Thomas B.C."/>
            <person name="Banfield J.F."/>
        </authorList>
    </citation>
    <scope>NUCLEOTIDE SEQUENCE [LARGE SCALE GENOMIC DNA]</scope>
    <source>
        <strain evidence="1">AMDSBA4</strain>
    </source>
</reference>
<protein>
    <recommendedName>
        <fullName evidence="3">GAF domain-containing protein</fullName>
    </recommendedName>
</protein>
<name>A0A2T2XI71_9FIRM</name>
<dbReference type="EMBL" id="PXYW01000011">
    <property type="protein sequence ID" value="PSR34213.1"/>
    <property type="molecule type" value="Genomic_DNA"/>
</dbReference>
<evidence type="ECO:0008006" key="3">
    <source>
        <dbReference type="Google" id="ProtNLM"/>
    </source>
</evidence>
<evidence type="ECO:0000313" key="2">
    <source>
        <dbReference type="Proteomes" id="UP000242972"/>
    </source>
</evidence>
<sequence length="167" mass="18031">MVDQDNSGTLSPMDALEAVLPQVRRWAAQRHGKIGLMANIAALLFQVLNVNGNEVAWTGFYLVDAPERPLMLGPFQGPPVPLSLEWGQSVAGLAARERSVQLVHGVKSFSGYLSVVPNTRSEAAVPLVIESRVVAVLDVQSRKTDGLGVEELAVMTDVADILTETWK</sequence>
<proteinExistence type="predicted"/>
<gene>
    <name evidence="1" type="ORF">C7B46_06600</name>
</gene>
<evidence type="ECO:0000313" key="1">
    <source>
        <dbReference type="EMBL" id="PSR34213.1"/>
    </source>
</evidence>
<organism evidence="1 2">
    <name type="scientific">Sulfobacillus benefaciens</name>
    <dbReference type="NCBI Taxonomy" id="453960"/>
    <lineage>
        <taxon>Bacteria</taxon>
        <taxon>Bacillati</taxon>
        <taxon>Bacillota</taxon>
        <taxon>Clostridia</taxon>
        <taxon>Eubacteriales</taxon>
        <taxon>Clostridiales Family XVII. Incertae Sedis</taxon>
        <taxon>Sulfobacillus</taxon>
    </lineage>
</organism>
<dbReference type="Proteomes" id="UP000242972">
    <property type="component" value="Unassembled WGS sequence"/>
</dbReference>
<dbReference type="Gene3D" id="3.30.450.40">
    <property type="match status" value="1"/>
</dbReference>
<accession>A0A2T2XI71</accession>
<comment type="caution">
    <text evidence="1">The sequence shown here is derived from an EMBL/GenBank/DDBJ whole genome shotgun (WGS) entry which is preliminary data.</text>
</comment>
<dbReference type="AlphaFoldDB" id="A0A2T2XI71"/>